<feature type="domain" description="Integrase catalytic" evidence="9">
    <location>
        <begin position="1057"/>
        <end position="1216"/>
    </location>
</feature>
<dbReference type="CDD" id="cd09279">
    <property type="entry name" value="RNase_HI_like"/>
    <property type="match status" value="1"/>
</dbReference>
<keyword evidence="6" id="KW-0695">RNA-directed DNA polymerase</keyword>
<dbReference type="PROSITE" id="PS50994">
    <property type="entry name" value="INTEGRASE"/>
    <property type="match status" value="1"/>
</dbReference>
<dbReference type="Pfam" id="PF17917">
    <property type="entry name" value="RT_RNaseH"/>
    <property type="match status" value="1"/>
</dbReference>
<feature type="compositionally biased region" description="Polar residues" evidence="7">
    <location>
        <begin position="104"/>
        <end position="128"/>
    </location>
</feature>
<feature type="region of interest" description="Disordered" evidence="7">
    <location>
        <begin position="408"/>
        <end position="433"/>
    </location>
</feature>
<organism evidence="10 11">
    <name type="scientific">Arabidopsis suecica</name>
    <name type="common">Swedish thale-cress</name>
    <name type="synonym">Cardaminopsis suecica</name>
    <dbReference type="NCBI Taxonomy" id="45249"/>
    <lineage>
        <taxon>Eukaryota</taxon>
        <taxon>Viridiplantae</taxon>
        <taxon>Streptophyta</taxon>
        <taxon>Embryophyta</taxon>
        <taxon>Tracheophyta</taxon>
        <taxon>Spermatophyta</taxon>
        <taxon>Magnoliopsida</taxon>
        <taxon>eudicotyledons</taxon>
        <taxon>Gunneridae</taxon>
        <taxon>Pentapetalae</taxon>
        <taxon>rosids</taxon>
        <taxon>malvids</taxon>
        <taxon>Brassicales</taxon>
        <taxon>Brassicaceae</taxon>
        <taxon>Camelineae</taxon>
        <taxon>Arabidopsis</taxon>
    </lineage>
</organism>
<dbReference type="InterPro" id="IPR005162">
    <property type="entry name" value="Retrotrans_gag_dom"/>
</dbReference>
<feature type="domain" description="RNase H type-1" evidence="8">
    <location>
        <begin position="710"/>
        <end position="839"/>
    </location>
</feature>
<dbReference type="InterPro" id="IPR002156">
    <property type="entry name" value="RNaseH_domain"/>
</dbReference>
<dbReference type="PANTHER" id="PTHR48475">
    <property type="entry name" value="RIBONUCLEASE H"/>
    <property type="match status" value="1"/>
</dbReference>
<dbReference type="Proteomes" id="UP000694251">
    <property type="component" value="Chromosome 10"/>
</dbReference>
<evidence type="ECO:0000313" key="11">
    <source>
        <dbReference type="Proteomes" id="UP000694251"/>
    </source>
</evidence>
<keyword evidence="11" id="KW-1185">Reference proteome</keyword>
<dbReference type="Pfam" id="PF03732">
    <property type="entry name" value="Retrotrans_gag"/>
    <property type="match status" value="1"/>
</dbReference>
<keyword evidence="1" id="KW-0808">Transferase</keyword>
<dbReference type="InterPro" id="IPR041373">
    <property type="entry name" value="RT_RNaseH"/>
</dbReference>
<evidence type="ECO:0000313" key="10">
    <source>
        <dbReference type="EMBL" id="KAG7564134.1"/>
    </source>
</evidence>
<dbReference type="Pfam" id="PF13456">
    <property type="entry name" value="RVT_3"/>
    <property type="match status" value="1"/>
</dbReference>
<dbReference type="InterPro" id="IPR041588">
    <property type="entry name" value="Integrase_H2C2"/>
</dbReference>
<evidence type="ECO:0000256" key="2">
    <source>
        <dbReference type="ARBA" id="ARBA00022695"/>
    </source>
</evidence>
<dbReference type="Pfam" id="PF17921">
    <property type="entry name" value="Integrase_H2C2"/>
    <property type="match status" value="1"/>
</dbReference>
<dbReference type="CDD" id="cd00303">
    <property type="entry name" value="retropepsin_like"/>
    <property type="match status" value="1"/>
</dbReference>
<dbReference type="GO" id="GO:0004523">
    <property type="term" value="F:RNA-DNA hybrid ribonuclease activity"/>
    <property type="evidence" value="ECO:0007669"/>
    <property type="project" value="InterPro"/>
</dbReference>
<dbReference type="Pfam" id="PF00665">
    <property type="entry name" value="rve"/>
    <property type="match status" value="1"/>
</dbReference>
<dbReference type="EMBL" id="JAEFBJ010000010">
    <property type="protein sequence ID" value="KAG7564134.1"/>
    <property type="molecule type" value="Genomic_DNA"/>
</dbReference>
<evidence type="ECO:0000256" key="4">
    <source>
        <dbReference type="ARBA" id="ARBA00022759"/>
    </source>
</evidence>
<feature type="region of interest" description="Disordered" evidence="7">
    <location>
        <begin position="81"/>
        <end position="145"/>
    </location>
</feature>
<evidence type="ECO:0000259" key="9">
    <source>
        <dbReference type="PROSITE" id="PS50994"/>
    </source>
</evidence>
<keyword evidence="3" id="KW-0540">Nuclease</keyword>
<dbReference type="GO" id="GO:0015074">
    <property type="term" value="P:DNA integration"/>
    <property type="evidence" value="ECO:0007669"/>
    <property type="project" value="InterPro"/>
</dbReference>
<accession>A0A8T1ZVW2</accession>
<dbReference type="PROSITE" id="PS50879">
    <property type="entry name" value="RNASE_H_1"/>
    <property type="match status" value="1"/>
</dbReference>
<evidence type="ECO:0000256" key="3">
    <source>
        <dbReference type="ARBA" id="ARBA00022722"/>
    </source>
</evidence>
<evidence type="ECO:0000256" key="6">
    <source>
        <dbReference type="ARBA" id="ARBA00022918"/>
    </source>
</evidence>
<dbReference type="OrthoDB" id="1432691at2759"/>
<feature type="region of interest" description="Disordered" evidence="7">
    <location>
        <begin position="873"/>
        <end position="893"/>
    </location>
</feature>
<sequence length="1347" mass="150801">MADQQALSEAITSLNQATASLTTQIGTLADANTTFGERLNSIEQTLTSVQTSQTNLSNAQNVVSSRLDSLSSARTTTYQRRLFQTPAQNRTGNTQTPPAGRPASASNQTAVGNGSNPTEEGIPQNQGNPAIDDGLLIEDPDATSSAPEIDRVIEETRRTPFTSRISNLRIKDSRKIKLPTYDGKGDPKNHLAAFQIAAGRIDLEPDEEDAGYCKLFSENLSGPALLWFTQLEPKTIDNFKELSSAFLKQYSMFMEKATSDADLWNLSQGQNEPLRKYIAKFKEVIAKIPEVSYAAALSSLRNGLWHESRFREEIIVNPPSTIQDALFRATNWMEAEEEKLSLAKKHRPAKLVVANPTKKFEPKDQKRVNGHSTKDCSVLKKHLTELWAAGELANFNIEEFVESYHKEKEDFEASNPPEKKHKPNGSGTLNTPKKRIDVIMGGSKLCRDSIRSIKRHQKSAAIQTAVDVANFEVTRCLIDTGSSVDLIFLSTLQRMGISKADIIGPPAPLVAFTSDTSMSLGNIKLPVLAAGVPKIVEFIVFDRPAAYNIILGTPWIYQMKAIPSTYHQCVKFPTPGGFGTIQGDQETSRSCYLMGHLREDRGDQKPIFYISKSLTSPETRYTMMEKLALAVVISARKLRPYFQSHPIEVLTSHPLRSILHGPSQSGILAKWAIELSEYDIEYKSRTSAKSQVLADFLTELPLDDGILVETDSTWKLHVDGSSSKQGSGIGIRLETLTKEIIEQSFRLMFPASNNEAEYEALLAGLRLALAIGAEIIIAYCDSQLVVNQFAGDYEAKAPRMEAYLSAVKKLAGKFKEFELVRIPRGENTSADALAALASTSDPELKRVIPVECISSRSISVEETDNDNILEAEHLETPKLSSGNENSSLVVTRSRVKSQDDELIPPLELPKRKPRRKLKDQEVPIKRTVSNRTVTSRVPIKNFILNGELPSNKWQARKLRIISAKYCIIKKSLYKRGVSDPYLLCIFGPEVEIVTSEVHEGLCGSHSSGRAMAFKIKRLGYFWPTMISDCIDYAKRCKKCQMHAPLIHQPSELLSSISAPYPFMGWSMDIVGPMHRSTRGVQYLLVLTDYFSKWIEAEAYINIHDSVVKTFLWKHIICRYGVPYEIVTDNGPQFISNDFEDFCSAWGIKLSYSTPRYPQGNGQAEASNKTILNNLKKRLNARKGGWYDELQPVLWAYRTTPRRATGETPFSLVYGMEAVVPAELNVPGLRRSEAPLNEKSNSKVLEDVLDTIDERRDQSLIRLQNYQQLTARYYNSKLKNIPLNVGDFVLRRVFDNKKEEGAGKLGINWEGPYQITEKIRNGVYRLQDLDGNPVQRPWNIINLKKFYC</sequence>
<dbReference type="GO" id="GO:0003676">
    <property type="term" value="F:nucleic acid binding"/>
    <property type="evidence" value="ECO:0007669"/>
    <property type="project" value="InterPro"/>
</dbReference>
<evidence type="ECO:0000256" key="1">
    <source>
        <dbReference type="ARBA" id="ARBA00022679"/>
    </source>
</evidence>
<name>A0A8T1ZVW2_ARASU</name>
<dbReference type="GO" id="GO:0003964">
    <property type="term" value="F:RNA-directed DNA polymerase activity"/>
    <property type="evidence" value="ECO:0007669"/>
    <property type="project" value="UniProtKB-KW"/>
</dbReference>
<evidence type="ECO:0000256" key="5">
    <source>
        <dbReference type="ARBA" id="ARBA00022801"/>
    </source>
</evidence>
<feature type="compositionally biased region" description="Polar residues" evidence="7">
    <location>
        <begin position="85"/>
        <end position="97"/>
    </location>
</feature>
<evidence type="ECO:0000256" key="7">
    <source>
        <dbReference type="SAM" id="MobiDB-lite"/>
    </source>
</evidence>
<gene>
    <name evidence="10" type="ORF">ISN44_As10g008970</name>
</gene>
<feature type="compositionally biased region" description="Polar residues" evidence="7">
    <location>
        <begin position="878"/>
        <end position="890"/>
    </location>
</feature>
<reference evidence="10 11" key="1">
    <citation type="submission" date="2020-12" db="EMBL/GenBank/DDBJ databases">
        <title>Concerted genomic and epigenomic changes stabilize Arabidopsis allopolyploids.</title>
        <authorList>
            <person name="Chen Z."/>
        </authorList>
    </citation>
    <scope>NUCLEOTIDE SEQUENCE [LARGE SCALE GENOMIC DNA]</scope>
    <source>
        <strain evidence="10">As9502</strain>
        <tissue evidence="10">Leaf</tissue>
    </source>
</reference>
<comment type="caution">
    <text evidence="10">The sequence shown here is derived from an EMBL/GenBank/DDBJ whole genome shotgun (WGS) entry which is preliminary data.</text>
</comment>
<keyword evidence="2" id="KW-0548">Nucleotidyltransferase</keyword>
<dbReference type="InterPro" id="IPR001584">
    <property type="entry name" value="Integrase_cat-core"/>
</dbReference>
<dbReference type="PANTHER" id="PTHR48475:SF2">
    <property type="entry name" value="RIBONUCLEASE H"/>
    <property type="match status" value="1"/>
</dbReference>
<proteinExistence type="predicted"/>
<keyword evidence="5" id="KW-0378">Hydrolase</keyword>
<keyword evidence="4" id="KW-0255">Endonuclease</keyword>
<protein>
    <submittedName>
        <fullName evidence="10">Ribonuclease H-like superfamily</fullName>
    </submittedName>
</protein>
<evidence type="ECO:0000259" key="8">
    <source>
        <dbReference type="PROSITE" id="PS50879"/>
    </source>
</evidence>